<evidence type="ECO:0000256" key="1">
    <source>
        <dbReference type="ARBA" id="ARBA00023242"/>
    </source>
</evidence>
<dbReference type="PANTHER" id="PTHR37534:SF25">
    <property type="entry name" value="ZN(II)2CYS6 TRANSCRIPTION FACTOR (EUROFUNG)"/>
    <property type="match status" value="1"/>
</dbReference>
<dbReference type="GO" id="GO:0003700">
    <property type="term" value="F:DNA-binding transcription factor activity"/>
    <property type="evidence" value="ECO:0007669"/>
    <property type="project" value="TreeGrafter"/>
</dbReference>
<accession>A0A6A5UX58</accession>
<sequence>MDRRAAQLVHHYAEHLGRWLDATDPARQFTLRVPHQVSRCTILLHAVVCFAAHHLRDDDIAEEAYQACPALIIERLNLNTALHDDDLLCAVVILCFFEQLNVPSSLGVDQKQRLAEVSAILRSSQTTTVDPSAPTLREAAFWVHVRQCLYNATITQQPPNIDFSLRLHPMASAMTKHHPLSQLRLETAWTNEMTWNCARIAHFCFDRNPTEDPTLRMQQWQGLWDDIESWKLNRPHSFEPIWSGPNVNSKFPEIYFTADWHVVALGYYHVCCILLLTYKPDLKSAVRFVGHKLSDIDNRVLEHARAICGSCKSLPECITCLISFCPTIFIWGPLLSDQEERSEVLEILVTLERTQHWPTEWIVNALKLEWDVD</sequence>
<evidence type="ECO:0000313" key="2">
    <source>
        <dbReference type="EMBL" id="KAF1969405.1"/>
    </source>
</evidence>
<dbReference type="EMBL" id="ML976710">
    <property type="protein sequence ID" value="KAF1969405.1"/>
    <property type="molecule type" value="Genomic_DNA"/>
</dbReference>
<dbReference type="PANTHER" id="PTHR37534">
    <property type="entry name" value="TRANSCRIPTIONAL ACTIVATOR PROTEIN UGA3"/>
    <property type="match status" value="1"/>
</dbReference>
<dbReference type="Proteomes" id="UP000800036">
    <property type="component" value="Unassembled WGS sequence"/>
</dbReference>
<name>A0A6A5UX58_9PLEO</name>
<dbReference type="AlphaFoldDB" id="A0A6A5UX58"/>
<evidence type="ECO:0000313" key="3">
    <source>
        <dbReference type="Proteomes" id="UP000800036"/>
    </source>
</evidence>
<dbReference type="GO" id="GO:0045944">
    <property type="term" value="P:positive regulation of transcription by RNA polymerase II"/>
    <property type="evidence" value="ECO:0007669"/>
    <property type="project" value="TreeGrafter"/>
</dbReference>
<keyword evidence="3" id="KW-1185">Reference proteome</keyword>
<reference evidence="2" key="1">
    <citation type="journal article" date="2020" name="Stud. Mycol.">
        <title>101 Dothideomycetes genomes: a test case for predicting lifestyles and emergence of pathogens.</title>
        <authorList>
            <person name="Haridas S."/>
            <person name="Albert R."/>
            <person name="Binder M."/>
            <person name="Bloem J."/>
            <person name="Labutti K."/>
            <person name="Salamov A."/>
            <person name="Andreopoulos B."/>
            <person name="Baker S."/>
            <person name="Barry K."/>
            <person name="Bills G."/>
            <person name="Bluhm B."/>
            <person name="Cannon C."/>
            <person name="Castanera R."/>
            <person name="Culley D."/>
            <person name="Daum C."/>
            <person name="Ezra D."/>
            <person name="Gonzalez J."/>
            <person name="Henrissat B."/>
            <person name="Kuo A."/>
            <person name="Liang C."/>
            <person name="Lipzen A."/>
            <person name="Lutzoni F."/>
            <person name="Magnuson J."/>
            <person name="Mondo S."/>
            <person name="Nolan M."/>
            <person name="Ohm R."/>
            <person name="Pangilinan J."/>
            <person name="Park H.-J."/>
            <person name="Ramirez L."/>
            <person name="Alfaro M."/>
            <person name="Sun H."/>
            <person name="Tritt A."/>
            <person name="Yoshinaga Y."/>
            <person name="Zwiers L.-H."/>
            <person name="Turgeon B."/>
            <person name="Goodwin S."/>
            <person name="Spatafora J."/>
            <person name="Crous P."/>
            <person name="Grigoriev I."/>
        </authorList>
    </citation>
    <scope>NUCLEOTIDE SEQUENCE</scope>
    <source>
        <strain evidence="2">CBS 107.79</strain>
    </source>
</reference>
<dbReference type="GO" id="GO:0005634">
    <property type="term" value="C:nucleus"/>
    <property type="evidence" value="ECO:0007669"/>
    <property type="project" value="TreeGrafter"/>
</dbReference>
<dbReference type="OrthoDB" id="4525710at2759"/>
<organism evidence="2 3">
    <name type="scientific">Bimuria novae-zelandiae CBS 107.79</name>
    <dbReference type="NCBI Taxonomy" id="1447943"/>
    <lineage>
        <taxon>Eukaryota</taxon>
        <taxon>Fungi</taxon>
        <taxon>Dikarya</taxon>
        <taxon>Ascomycota</taxon>
        <taxon>Pezizomycotina</taxon>
        <taxon>Dothideomycetes</taxon>
        <taxon>Pleosporomycetidae</taxon>
        <taxon>Pleosporales</taxon>
        <taxon>Massarineae</taxon>
        <taxon>Didymosphaeriaceae</taxon>
        <taxon>Bimuria</taxon>
    </lineage>
</organism>
<dbReference type="GO" id="GO:0000976">
    <property type="term" value="F:transcription cis-regulatory region binding"/>
    <property type="evidence" value="ECO:0007669"/>
    <property type="project" value="TreeGrafter"/>
</dbReference>
<proteinExistence type="predicted"/>
<gene>
    <name evidence="2" type="ORF">BU23DRAFT_477304</name>
</gene>
<protein>
    <submittedName>
        <fullName evidence="2">Uncharacterized protein</fullName>
    </submittedName>
</protein>
<keyword evidence="1" id="KW-0539">Nucleus</keyword>